<reference evidence="3" key="1">
    <citation type="journal article" date="2013" name="Science">
        <title>The Amborella genome and the evolution of flowering plants.</title>
        <authorList>
            <consortium name="Amborella Genome Project"/>
        </authorList>
    </citation>
    <scope>NUCLEOTIDE SEQUENCE [LARGE SCALE GENOMIC DNA]</scope>
</reference>
<feature type="region of interest" description="Disordered" evidence="1">
    <location>
        <begin position="41"/>
        <end position="65"/>
    </location>
</feature>
<dbReference type="Gramene" id="ERN13035">
    <property type="protein sequence ID" value="ERN13035"/>
    <property type="gene ID" value="AMTR_s00040p00108280"/>
</dbReference>
<proteinExistence type="predicted"/>
<feature type="region of interest" description="Disordered" evidence="1">
    <location>
        <begin position="1"/>
        <end position="24"/>
    </location>
</feature>
<accession>W1PZL3</accession>
<protein>
    <submittedName>
        <fullName evidence="2">Uncharacterized protein</fullName>
    </submittedName>
</protein>
<dbReference type="PANTHER" id="PTHR33696">
    <property type="entry name" value="T22J18.15-RELATED"/>
    <property type="match status" value="1"/>
</dbReference>
<dbReference type="AlphaFoldDB" id="W1PZL3"/>
<feature type="region of interest" description="Disordered" evidence="1">
    <location>
        <begin position="110"/>
        <end position="139"/>
    </location>
</feature>
<dbReference type="EMBL" id="KI392591">
    <property type="protein sequence ID" value="ERN13035.1"/>
    <property type="molecule type" value="Genomic_DNA"/>
</dbReference>
<evidence type="ECO:0000313" key="2">
    <source>
        <dbReference type="EMBL" id="ERN13035.1"/>
    </source>
</evidence>
<evidence type="ECO:0000313" key="3">
    <source>
        <dbReference type="Proteomes" id="UP000017836"/>
    </source>
</evidence>
<keyword evidence="3" id="KW-1185">Reference proteome</keyword>
<dbReference type="OMA" id="QTPAKEC"/>
<organism evidence="2 3">
    <name type="scientific">Amborella trichopoda</name>
    <dbReference type="NCBI Taxonomy" id="13333"/>
    <lineage>
        <taxon>Eukaryota</taxon>
        <taxon>Viridiplantae</taxon>
        <taxon>Streptophyta</taxon>
        <taxon>Embryophyta</taxon>
        <taxon>Tracheophyta</taxon>
        <taxon>Spermatophyta</taxon>
        <taxon>Magnoliopsida</taxon>
        <taxon>Amborellales</taxon>
        <taxon>Amborellaceae</taxon>
        <taxon>Amborella</taxon>
    </lineage>
</organism>
<sequence length="213" mass="23014">MKSSASHDPKTQTITGNEQETAPADVITAARVLSSSRTKSFCSSLSSSSFSSSSSSLSYPLSPASPLHFPSNSASKIPFSWEKQPGIPKQAILSLELLLRERESAVKTGAKNFRVSDQALPPPPPVSSISSSKKKPQENDGDPFLTALIECSKDQRAESLWKNSRKVCKSSSFRLSFVDIYTSCKRTSSVTECHVLLPRSSNACLNLLSGRSL</sequence>
<dbReference type="PANTHER" id="PTHR33696:SF1">
    <property type="entry name" value="T22J18.15"/>
    <property type="match status" value="1"/>
</dbReference>
<evidence type="ECO:0000256" key="1">
    <source>
        <dbReference type="SAM" id="MobiDB-lite"/>
    </source>
</evidence>
<name>W1PZL3_AMBTC</name>
<dbReference type="HOGENOM" id="CLU_107812_0_0_1"/>
<dbReference type="Proteomes" id="UP000017836">
    <property type="component" value="Unassembled WGS sequence"/>
</dbReference>
<feature type="compositionally biased region" description="Basic and acidic residues" evidence="1">
    <location>
        <begin position="1"/>
        <end position="10"/>
    </location>
</feature>
<gene>
    <name evidence="2" type="ORF">AMTR_s00040p00108280</name>
</gene>
<feature type="compositionally biased region" description="Polar residues" evidence="1">
    <location>
        <begin position="11"/>
        <end position="20"/>
    </location>
</feature>